<dbReference type="PROSITE" id="PS50896">
    <property type="entry name" value="LISH"/>
    <property type="match status" value="1"/>
</dbReference>
<dbReference type="AlphaFoldDB" id="A0A2P4X145"/>
<dbReference type="PANTHER" id="PTHR39063">
    <property type="entry name" value="ORAL-FACIAL-DIGITAL SYNDROME 1 PROTEIN HOMOLOG"/>
    <property type="match status" value="1"/>
</dbReference>
<dbReference type="PANTHER" id="PTHR39063:SF1">
    <property type="entry name" value="OFD1 CENTRIOLE AND CENTRIOLAR SATELLITE PROTEIN"/>
    <property type="match status" value="1"/>
</dbReference>
<gene>
    <name evidence="2" type="ORF">PHPALM_32016</name>
</gene>
<dbReference type="EMBL" id="NCKW01017247">
    <property type="protein sequence ID" value="POM59279.1"/>
    <property type="molecule type" value="Genomic_DNA"/>
</dbReference>
<dbReference type="Gene3D" id="1.20.960.40">
    <property type="match status" value="1"/>
</dbReference>
<organism evidence="2 3">
    <name type="scientific">Phytophthora palmivora</name>
    <dbReference type="NCBI Taxonomy" id="4796"/>
    <lineage>
        <taxon>Eukaryota</taxon>
        <taxon>Sar</taxon>
        <taxon>Stramenopiles</taxon>
        <taxon>Oomycota</taxon>
        <taxon>Peronosporomycetes</taxon>
        <taxon>Peronosporales</taxon>
        <taxon>Peronosporaceae</taxon>
        <taxon>Phytophthora</taxon>
    </lineage>
</organism>
<dbReference type="Pfam" id="PF16045">
    <property type="entry name" value="LisH_2"/>
    <property type="match status" value="1"/>
</dbReference>
<keyword evidence="3" id="KW-1185">Reference proteome</keyword>
<dbReference type="InterPro" id="IPR006594">
    <property type="entry name" value="LisH"/>
</dbReference>
<sequence length="134" mass="15125">MERNTVPRSLAQDVDGNAVMSLEEFKEGMFQSIRDNGTVELIRAQLRRRFIEKLQQQRRLNDDHDQENVAARANRDATSSTPDEKLVHGLVAEYLASKGLENTLAVFVPEIGGTRNQVDSATILEVALRLRIYS</sequence>
<reference evidence="2 3" key="1">
    <citation type="journal article" date="2017" name="Genome Biol. Evol.">
        <title>Phytophthora megakarya and P. palmivora, closely related causal agents of cacao black pod rot, underwent increases in genome sizes and gene numbers by different mechanisms.</title>
        <authorList>
            <person name="Ali S.S."/>
            <person name="Shao J."/>
            <person name="Lary D.J."/>
            <person name="Kronmiller B."/>
            <person name="Shen D."/>
            <person name="Strem M.D."/>
            <person name="Amoako-Attah I."/>
            <person name="Akrofi A.Y."/>
            <person name="Begoude B.A."/>
            <person name="Ten Hoopen G.M."/>
            <person name="Coulibaly K."/>
            <person name="Kebe B.I."/>
            <person name="Melnick R.L."/>
            <person name="Guiltinan M.J."/>
            <person name="Tyler B.M."/>
            <person name="Meinhardt L.W."/>
            <person name="Bailey B.A."/>
        </authorList>
    </citation>
    <scope>NUCLEOTIDE SEQUENCE [LARGE SCALE GENOMIC DNA]</scope>
    <source>
        <strain evidence="3">sbr112.9</strain>
    </source>
</reference>
<feature type="region of interest" description="Disordered" evidence="1">
    <location>
        <begin position="57"/>
        <end position="84"/>
    </location>
</feature>
<dbReference type="GO" id="GO:0036064">
    <property type="term" value="C:ciliary basal body"/>
    <property type="evidence" value="ECO:0007669"/>
    <property type="project" value="TreeGrafter"/>
</dbReference>
<comment type="caution">
    <text evidence="2">The sequence shown here is derived from an EMBL/GenBank/DDBJ whole genome shotgun (WGS) entry which is preliminary data.</text>
</comment>
<dbReference type="GO" id="GO:0005576">
    <property type="term" value="C:extracellular region"/>
    <property type="evidence" value="ECO:0007669"/>
    <property type="project" value="GOC"/>
</dbReference>
<dbReference type="InterPro" id="IPR055289">
    <property type="entry name" value="OFD1"/>
</dbReference>
<evidence type="ECO:0000256" key="1">
    <source>
        <dbReference type="SAM" id="MobiDB-lite"/>
    </source>
</evidence>
<dbReference type="GO" id="GO:0060287">
    <property type="term" value="P:epithelial cilium movement involved in determination of left/right asymmetry"/>
    <property type="evidence" value="ECO:0007669"/>
    <property type="project" value="TreeGrafter"/>
</dbReference>
<accession>A0A2P4X145</accession>
<name>A0A2P4X145_9STRA</name>
<proteinExistence type="predicted"/>
<protein>
    <submittedName>
        <fullName evidence="2">Uncharacterized protein</fullName>
    </submittedName>
</protein>
<dbReference type="OrthoDB" id="206339at2759"/>
<evidence type="ECO:0000313" key="2">
    <source>
        <dbReference type="EMBL" id="POM59279.1"/>
    </source>
</evidence>
<evidence type="ECO:0000313" key="3">
    <source>
        <dbReference type="Proteomes" id="UP000237271"/>
    </source>
</evidence>
<dbReference type="Proteomes" id="UP000237271">
    <property type="component" value="Unassembled WGS sequence"/>
</dbReference>